<sequence length="78" mass="8743">MNAKISKKYRKPLFALVMSAATSLLVSGVILAMHHIPADIFLSQWRHVFMTAWPVVFIAIMVIAPGVQKLVDHVVEEE</sequence>
<dbReference type="RefSeq" id="WP_089375719.1">
    <property type="nucleotide sequence ID" value="NZ_FZOA01000006.1"/>
</dbReference>
<dbReference type="EMBL" id="FZOA01000006">
    <property type="protein sequence ID" value="SNR89309.1"/>
    <property type="molecule type" value="Genomic_DNA"/>
</dbReference>
<evidence type="ECO:0000313" key="3">
    <source>
        <dbReference type="Proteomes" id="UP000198305"/>
    </source>
</evidence>
<evidence type="ECO:0008006" key="4">
    <source>
        <dbReference type="Google" id="ProtNLM"/>
    </source>
</evidence>
<feature type="transmembrane region" description="Helical" evidence="1">
    <location>
        <begin position="12"/>
        <end position="36"/>
    </location>
</feature>
<name>A0A239A1D7_9PROT</name>
<dbReference type="OrthoDB" id="8538556at2"/>
<reference evidence="3" key="1">
    <citation type="submission" date="2017-06" db="EMBL/GenBank/DDBJ databases">
        <authorList>
            <person name="Varghese N."/>
            <person name="Submissions S."/>
        </authorList>
    </citation>
    <scope>NUCLEOTIDE SEQUENCE [LARGE SCALE GENOMIC DNA]</scope>
    <source>
        <strain evidence="3">Ca-68</strain>
    </source>
</reference>
<dbReference type="InterPro" id="IPR021529">
    <property type="entry name" value="DUF2798"/>
</dbReference>
<gene>
    <name evidence="2" type="ORF">SAMN05192560_1623</name>
</gene>
<keyword evidence="1" id="KW-1133">Transmembrane helix</keyword>
<organism evidence="2 3">
    <name type="scientific">Methylobacillus rhizosphaerae</name>
    <dbReference type="NCBI Taxonomy" id="551994"/>
    <lineage>
        <taxon>Bacteria</taxon>
        <taxon>Pseudomonadati</taxon>
        <taxon>Pseudomonadota</taxon>
        <taxon>Betaproteobacteria</taxon>
        <taxon>Nitrosomonadales</taxon>
        <taxon>Methylophilaceae</taxon>
        <taxon>Methylobacillus</taxon>
    </lineage>
</organism>
<keyword evidence="1" id="KW-0812">Transmembrane</keyword>
<evidence type="ECO:0000313" key="2">
    <source>
        <dbReference type="EMBL" id="SNR89309.1"/>
    </source>
</evidence>
<dbReference type="Pfam" id="PF11391">
    <property type="entry name" value="DUF2798"/>
    <property type="match status" value="1"/>
</dbReference>
<keyword evidence="3" id="KW-1185">Reference proteome</keyword>
<evidence type="ECO:0000256" key="1">
    <source>
        <dbReference type="SAM" id="Phobius"/>
    </source>
</evidence>
<dbReference type="Proteomes" id="UP000198305">
    <property type="component" value="Unassembled WGS sequence"/>
</dbReference>
<proteinExistence type="predicted"/>
<keyword evidence="1" id="KW-0472">Membrane</keyword>
<feature type="transmembrane region" description="Helical" evidence="1">
    <location>
        <begin position="48"/>
        <end position="67"/>
    </location>
</feature>
<dbReference type="AlphaFoldDB" id="A0A239A1D7"/>
<protein>
    <recommendedName>
        <fullName evidence="4">DUF2798 domain-containing protein</fullName>
    </recommendedName>
</protein>
<accession>A0A239A1D7</accession>